<reference evidence="3 4" key="1">
    <citation type="submission" date="2017-04" db="EMBL/GenBank/DDBJ databases">
        <title>Bacillus krulwichiae AM31D Genome sequencing and assembly.</title>
        <authorList>
            <person name="Krulwich T.A."/>
            <person name="Anastor L."/>
            <person name="Ehrlich R."/>
            <person name="Ehrlich G.D."/>
            <person name="Janto B."/>
        </authorList>
    </citation>
    <scope>NUCLEOTIDE SEQUENCE [LARGE SCALE GENOMIC DNA]</scope>
    <source>
        <strain evidence="3 4">AM31D</strain>
    </source>
</reference>
<evidence type="ECO:0000313" key="3">
    <source>
        <dbReference type="EMBL" id="ARK29904.1"/>
    </source>
</evidence>
<dbReference type="PANTHER" id="PTHR31793">
    <property type="entry name" value="4-HYDROXYBENZOYL-COA THIOESTERASE FAMILY MEMBER"/>
    <property type="match status" value="1"/>
</dbReference>
<dbReference type="AlphaFoldDB" id="A0A1X9MB81"/>
<dbReference type="InterPro" id="IPR050563">
    <property type="entry name" value="4-hydroxybenzoyl-CoA_TE"/>
</dbReference>
<keyword evidence="2 3" id="KW-0378">Hydrolase</keyword>
<evidence type="ECO:0000256" key="1">
    <source>
        <dbReference type="ARBA" id="ARBA00005953"/>
    </source>
</evidence>
<sequence length="141" mass="16248">MNKIDYQFKVNFGDTDAAGIVFYPNYYRWMDQATHHFFTTLGFPTSTLIRDEKVGTPIIESKCNFKFPLFFDDEVTIESTMTEMKEKVFTIEHVFLKDGNKIAGGYEVRAWCDISGERPKAIAIPNEVRDAVEKMKLIAQS</sequence>
<dbReference type="EMBL" id="CP020814">
    <property type="protein sequence ID" value="ARK29904.1"/>
    <property type="molecule type" value="Genomic_DNA"/>
</dbReference>
<accession>A0A1X9MB81</accession>
<evidence type="ECO:0000256" key="2">
    <source>
        <dbReference type="ARBA" id="ARBA00022801"/>
    </source>
</evidence>
<dbReference type="KEGG" id="bkw:BkAM31D_08520"/>
<dbReference type="GO" id="GO:0047617">
    <property type="term" value="F:fatty acyl-CoA hydrolase activity"/>
    <property type="evidence" value="ECO:0007669"/>
    <property type="project" value="TreeGrafter"/>
</dbReference>
<dbReference type="EC" id="3.1.2.23" evidence="3"/>
<dbReference type="SUPFAM" id="SSF54637">
    <property type="entry name" value="Thioesterase/thiol ester dehydrase-isomerase"/>
    <property type="match status" value="1"/>
</dbReference>
<proteinExistence type="inferred from homology"/>
<keyword evidence="4" id="KW-1185">Reference proteome</keyword>
<gene>
    <name evidence="3" type="ORF">BkAM31D_08520</name>
</gene>
<dbReference type="Pfam" id="PF13279">
    <property type="entry name" value="4HBT_2"/>
    <property type="match status" value="1"/>
</dbReference>
<name>A0A1X9MB81_9BACI</name>
<dbReference type="CDD" id="cd00586">
    <property type="entry name" value="4HBT"/>
    <property type="match status" value="1"/>
</dbReference>
<dbReference type="InterPro" id="IPR006684">
    <property type="entry name" value="YbgC/YbaW"/>
</dbReference>
<dbReference type="InterPro" id="IPR029069">
    <property type="entry name" value="HotDog_dom_sf"/>
</dbReference>
<evidence type="ECO:0000313" key="4">
    <source>
        <dbReference type="Proteomes" id="UP000193006"/>
    </source>
</evidence>
<dbReference type="STRING" id="199441.BkAM31D_08520"/>
<dbReference type="PANTHER" id="PTHR31793:SF27">
    <property type="entry name" value="NOVEL THIOESTERASE SUPERFAMILY DOMAIN AND SAPOSIN A-TYPE DOMAIN CONTAINING PROTEIN (0610012H03RIK)"/>
    <property type="match status" value="1"/>
</dbReference>
<dbReference type="Proteomes" id="UP000193006">
    <property type="component" value="Chromosome"/>
</dbReference>
<comment type="similarity">
    <text evidence="1">Belongs to the 4-hydroxybenzoyl-CoA thioesterase family.</text>
</comment>
<dbReference type="RefSeq" id="WP_174521902.1">
    <property type="nucleotide sequence ID" value="NZ_CP020814.1"/>
</dbReference>
<organism evidence="3 4">
    <name type="scientific">Halalkalibacter krulwichiae</name>
    <dbReference type="NCBI Taxonomy" id="199441"/>
    <lineage>
        <taxon>Bacteria</taxon>
        <taxon>Bacillati</taxon>
        <taxon>Bacillota</taxon>
        <taxon>Bacilli</taxon>
        <taxon>Bacillales</taxon>
        <taxon>Bacillaceae</taxon>
        <taxon>Halalkalibacter</taxon>
    </lineage>
</organism>
<dbReference type="Gene3D" id="3.10.129.10">
    <property type="entry name" value="Hotdog Thioesterase"/>
    <property type="match status" value="1"/>
</dbReference>
<protein>
    <submittedName>
        <fullName evidence="3">4-hydroxybenzoyl-CoA thioesterase</fullName>
        <ecNumber evidence="3">3.1.2.23</ecNumber>
    </submittedName>
</protein>
<dbReference type="GO" id="GO:0018739">
    <property type="term" value="F:4-hydroxybenzoyl-CoA thioesterase activity"/>
    <property type="evidence" value="ECO:0007669"/>
    <property type="project" value="UniProtKB-EC"/>
</dbReference>
<dbReference type="PIRSF" id="PIRSF003230">
    <property type="entry name" value="YbgC"/>
    <property type="match status" value="1"/>
</dbReference>